<keyword evidence="2" id="KW-0645">Protease</keyword>
<dbReference type="RefSeq" id="WP_182660401.1">
    <property type="nucleotide sequence ID" value="NZ_VKHS01000042.1"/>
</dbReference>
<keyword evidence="9" id="KW-1185">Reference proteome</keyword>
<sequence>MKKVVLAATAVAASPLLLVVPVIAISAGSAGANVAANCEDDTRDLDTRALAAQVESILSGGDGEGVEVAQLRDPREQIPNARTILATGVAMNVPARGQVVALATAMQESTLRNIDYGDRDSVGLFQQRPSRGWGTVEQIMDPVYSSKKFYQGLLEVAGWESLTVTQAAQAVQRSAYPDAYAQWEPLARALRQAIVPTLGARGEGGEDDGEARSPAAERCAREGDGSGYGPIPDGTLPAGYEIPEDAPAAVRSAIRWTLGQLGTPYQWGGSCTAAHGSDPLGRCDCSSLMQQAYKAAGVRIGRTTYVQVEDGRAVALDDLKPGDLVFTRGTKDRPEHVGMVIGHGLVINAPRTGTVVRVEPLADWKPQILAARRVV</sequence>
<keyword evidence="3" id="KW-0378">Hydrolase</keyword>
<dbReference type="InterPro" id="IPR000064">
    <property type="entry name" value="NLP_P60_dom"/>
</dbReference>
<evidence type="ECO:0000259" key="7">
    <source>
        <dbReference type="PROSITE" id="PS51935"/>
    </source>
</evidence>
<dbReference type="PANTHER" id="PTHR47359:SF3">
    <property type="entry name" value="NLP_P60 DOMAIN-CONTAINING PROTEIN-RELATED"/>
    <property type="match status" value="1"/>
</dbReference>
<dbReference type="EMBL" id="VKHS01000042">
    <property type="protein sequence ID" value="MBB0228668.1"/>
    <property type="molecule type" value="Genomic_DNA"/>
</dbReference>
<keyword evidence="4" id="KW-0788">Thiol protease</keyword>
<feature type="region of interest" description="Disordered" evidence="5">
    <location>
        <begin position="199"/>
        <end position="230"/>
    </location>
</feature>
<proteinExistence type="inferred from homology"/>
<organism evidence="8 9">
    <name type="scientific">Streptomyces calidiresistens</name>
    <dbReference type="NCBI Taxonomy" id="1485586"/>
    <lineage>
        <taxon>Bacteria</taxon>
        <taxon>Bacillati</taxon>
        <taxon>Actinomycetota</taxon>
        <taxon>Actinomycetes</taxon>
        <taxon>Kitasatosporales</taxon>
        <taxon>Streptomycetaceae</taxon>
        <taxon>Streptomyces</taxon>
    </lineage>
</organism>
<evidence type="ECO:0000256" key="4">
    <source>
        <dbReference type="ARBA" id="ARBA00022807"/>
    </source>
</evidence>
<dbReference type="Proteomes" id="UP000530234">
    <property type="component" value="Unassembled WGS sequence"/>
</dbReference>
<dbReference type="GO" id="GO:0008234">
    <property type="term" value="F:cysteine-type peptidase activity"/>
    <property type="evidence" value="ECO:0007669"/>
    <property type="project" value="UniProtKB-KW"/>
</dbReference>
<evidence type="ECO:0000313" key="9">
    <source>
        <dbReference type="Proteomes" id="UP000530234"/>
    </source>
</evidence>
<feature type="chain" id="PRO_5039542996" description="NlpC/P60 domain-containing protein" evidence="6">
    <location>
        <begin position="33"/>
        <end position="375"/>
    </location>
</feature>
<dbReference type="Pfam" id="PF00877">
    <property type="entry name" value="NLPC_P60"/>
    <property type="match status" value="1"/>
</dbReference>
<comment type="caution">
    <text evidence="8">The sequence shown here is derived from an EMBL/GenBank/DDBJ whole genome shotgun (WGS) entry which is preliminary data.</text>
</comment>
<protein>
    <recommendedName>
        <fullName evidence="7">NlpC/P60 domain-containing protein</fullName>
    </recommendedName>
</protein>
<dbReference type="Gene3D" id="3.90.1720.10">
    <property type="entry name" value="endopeptidase domain like (from Nostoc punctiforme)"/>
    <property type="match status" value="1"/>
</dbReference>
<comment type="similarity">
    <text evidence="1">Belongs to the peptidase C40 family.</text>
</comment>
<dbReference type="GO" id="GO:0006508">
    <property type="term" value="P:proteolysis"/>
    <property type="evidence" value="ECO:0007669"/>
    <property type="project" value="UniProtKB-KW"/>
</dbReference>
<reference evidence="9" key="1">
    <citation type="submission" date="2019-10" db="EMBL/GenBank/DDBJ databases">
        <title>Streptomyces sp. nov., a novel actinobacterium isolated from alkaline environment.</title>
        <authorList>
            <person name="Golinska P."/>
        </authorList>
    </citation>
    <scope>NUCLEOTIDE SEQUENCE [LARGE SCALE GENOMIC DNA]</scope>
    <source>
        <strain evidence="9">DSM 42108</strain>
    </source>
</reference>
<evidence type="ECO:0000256" key="2">
    <source>
        <dbReference type="ARBA" id="ARBA00022670"/>
    </source>
</evidence>
<dbReference type="InterPro" id="IPR038765">
    <property type="entry name" value="Papain-like_cys_pep_sf"/>
</dbReference>
<dbReference type="SUPFAM" id="SSF54001">
    <property type="entry name" value="Cysteine proteinases"/>
    <property type="match status" value="1"/>
</dbReference>
<evidence type="ECO:0000256" key="5">
    <source>
        <dbReference type="SAM" id="MobiDB-lite"/>
    </source>
</evidence>
<dbReference type="PANTHER" id="PTHR47359">
    <property type="entry name" value="PEPTIDOGLYCAN DL-ENDOPEPTIDASE CWLO"/>
    <property type="match status" value="1"/>
</dbReference>
<evidence type="ECO:0000313" key="8">
    <source>
        <dbReference type="EMBL" id="MBB0228668.1"/>
    </source>
</evidence>
<name>A0A7W3XVC4_9ACTN</name>
<dbReference type="AlphaFoldDB" id="A0A7W3XVC4"/>
<evidence type="ECO:0000256" key="3">
    <source>
        <dbReference type="ARBA" id="ARBA00022801"/>
    </source>
</evidence>
<evidence type="ECO:0000256" key="1">
    <source>
        <dbReference type="ARBA" id="ARBA00007074"/>
    </source>
</evidence>
<dbReference type="InterPro" id="IPR051794">
    <property type="entry name" value="PG_Endopeptidase_C40"/>
</dbReference>
<gene>
    <name evidence="8" type="ORF">FOE67_03870</name>
</gene>
<keyword evidence="6" id="KW-0732">Signal</keyword>
<evidence type="ECO:0000256" key="6">
    <source>
        <dbReference type="SAM" id="SignalP"/>
    </source>
</evidence>
<accession>A0A7W3XVC4</accession>
<dbReference type="PROSITE" id="PS51935">
    <property type="entry name" value="NLPC_P60"/>
    <property type="match status" value="1"/>
</dbReference>
<feature type="domain" description="NlpC/P60" evidence="7">
    <location>
        <begin position="247"/>
        <end position="375"/>
    </location>
</feature>
<feature type="signal peptide" evidence="6">
    <location>
        <begin position="1"/>
        <end position="32"/>
    </location>
</feature>